<protein>
    <recommendedName>
        <fullName evidence="9">5'-nucleotidase</fullName>
    </recommendedName>
</protein>
<evidence type="ECO:0000256" key="1">
    <source>
        <dbReference type="ARBA" id="ARBA00009589"/>
    </source>
</evidence>
<feature type="active site" description="Nucleophile" evidence="5">
    <location>
        <position position="119"/>
    </location>
</feature>
<keyword evidence="4 6" id="KW-0460">Magnesium</keyword>
<accession>A0A9W8A7W8</accession>
<keyword evidence="3" id="KW-0378">Hydrolase</keyword>
<dbReference type="InterPro" id="IPR008380">
    <property type="entry name" value="HAD-SF_hydro_IG_5-nucl"/>
</dbReference>
<dbReference type="InterPro" id="IPR036412">
    <property type="entry name" value="HAD-like_sf"/>
</dbReference>
<keyword evidence="2 6" id="KW-0479">Metal-binding</keyword>
<feature type="binding site" evidence="6">
    <location>
        <position position="121"/>
    </location>
    <ligand>
        <name>GMP</name>
        <dbReference type="ChEBI" id="CHEBI:58115"/>
    </ligand>
</feature>
<evidence type="ECO:0000313" key="7">
    <source>
        <dbReference type="EMBL" id="KAJ1921002.1"/>
    </source>
</evidence>
<evidence type="ECO:0000256" key="4">
    <source>
        <dbReference type="ARBA" id="ARBA00022842"/>
    </source>
</evidence>
<evidence type="ECO:0000256" key="6">
    <source>
        <dbReference type="PIRSR" id="PIRSR017434-2"/>
    </source>
</evidence>
<comment type="cofactor">
    <cofactor evidence="6">
        <name>Mg(2+)</name>
        <dbReference type="ChEBI" id="CHEBI:18420"/>
    </cofactor>
    <text evidence="6">Binds 1 Mg(2+) ion per subunit.</text>
</comment>
<keyword evidence="8" id="KW-1185">Reference proteome</keyword>
<proteinExistence type="inferred from homology"/>
<name>A0A9W8A7W8_9FUNG</name>
<comment type="caution">
    <text evidence="7">The sequence shown here is derived from an EMBL/GenBank/DDBJ whole genome shotgun (WGS) entry which is preliminary data.</text>
</comment>
<dbReference type="GO" id="GO:0008253">
    <property type="term" value="F:5'-nucleotidase activity"/>
    <property type="evidence" value="ECO:0007669"/>
    <property type="project" value="TreeGrafter"/>
</dbReference>
<evidence type="ECO:0000256" key="3">
    <source>
        <dbReference type="ARBA" id="ARBA00022801"/>
    </source>
</evidence>
<evidence type="ECO:0000256" key="5">
    <source>
        <dbReference type="PIRSR" id="PIRSR017434-1"/>
    </source>
</evidence>
<dbReference type="EMBL" id="JANBPT010000428">
    <property type="protein sequence ID" value="KAJ1921002.1"/>
    <property type="molecule type" value="Genomic_DNA"/>
</dbReference>
<dbReference type="Proteomes" id="UP001150569">
    <property type="component" value="Unassembled WGS sequence"/>
</dbReference>
<evidence type="ECO:0000313" key="8">
    <source>
        <dbReference type="Proteomes" id="UP001150569"/>
    </source>
</evidence>
<dbReference type="Gene3D" id="3.40.50.1000">
    <property type="entry name" value="HAD superfamily/HAD-like"/>
    <property type="match status" value="1"/>
</dbReference>
<dbReference type="PANTHER" id="PTHR12103">
    <property type="entry name" value="5'-NUCLEOTIDASE DOMAIN-CONTAINING"/>
    <property type="match status" value="1"/>
</dbReference>
<feature type="binding site" evidence="6">
    <location>
        <position position="408"/>
    </location>
    <ligand>
        <name>Mg(2+)</name>
        <dbReference type="ChEBI" id="CHEBI:18420"/>
    </ligand>
</feature>
<dbReference type="PANTHER" id="PTHR12103:SF12">
    <property type="entry name" value="FI20020P1"/>
    <property type="match status" value="1"/>
</dbReference>
<dbReference type="InterPro" id="IPR023214">
    <property type="entry name" value="HAD_sf"/>
</dbReference>
<dbReference type="GO" id="GO:0046872">
    <property type="term" value="F:metal ion binding"/>
    <property type="evidence" value="ECO:0007669"/>
    <property type="project" value="UniProtKB-KW"/>
</dbReference>
<reference evidence="7" key="1">
    <citation type="submission" date="2022-07" db="EMBL/GenBank/DDBJ databases">
        <title>Phylogenomic reconstructions and comparative analyses of Kickxellomycotina fungi.</title>
        <authorList>
            <person name="Reynolds N.K."/>
            <person name="Stajich J.E."/>
            <person name="Barry K."/>
            <person name="Grigoriev I.V."/>
            <person name="Crous P."/>
            <person name="Smith M.E."/>
        </authorList>
    </citation>
    <scope>NUCLEOTIDE SEQUENCE</scope>
    <source>
        <strain evidence="7">RSA 861</strain>
    </source>
</reference>
<dbReference type="SUPFAM" id="SSF56784">
    <property type="entry name" value="HAD-like"/>
    <property type="match status" value="1"/>
</dbReference>
<gene>
    <name evidence="7" type="ORF">IWQ60_006854</name>
</gene>
<evidence type="ECO:0008006" key="9">
    <source>
        <dbReference type="Google" id="ProtNLM"/>
    </source>
</evidence>
<evidence type="ECO:0000256" key="2">
    <source>
        <dbReference type="ARBA" id="ARBA00022723"/>
    </source>
</evidence>
<organism evidence="7 8">
    <name type="scientific">Tieghemiomyces parasiticus</name>
    <dbReference type="NCBI Taxonomy" id="78921"/>
    <lineage>
        <taxon>Eukaryota</taxon>
        <taxon>Fungi</taxon>
        <taxon>Fungi incertae sedis</taxon>
        <taxon>Zoopagomycota</taxon>
        <taxon>Kickxellomycotina</taxon>
        <taxon>Dimargaritomycetes</taxon>
        <taxon>Dimargaritales</taxon>
        <taxon>Dimargaritaceae</taxon>
        <taxon>Tieghemiomyces</taxon>
    </lineage>
</organism>
<feature type="active site" description="Proton donor" evidence="5">
    <location>
        <position position="121"/>
    </location>
</feature>
<dbReference type="PIRSF" id="PIRSF017434">
    <property type="entry name" value="Purine_5'-nucleotidase"/>
    <property type="match status" value="1"/>
</dbReference>
<dbReference type="Pfam" id="PF05761">
    <property type="entry name" value="5_nucleotid"/>
    <property type="match status" value="1"/>
</dbReference>
<dbReference type="InterPro" id="IPR016695">
    <property type="entry name" value="Pur_nucleotidase"/>
</dbReference>
<dbReference type="AlphaFoldDB" id="A0A9W8A7W8"/>
<dbReference type="OrthoDB" id="8062037at2759"/>
<feature type="binding site" evidence="6">
    <location>
        <position position="119"/>
    </location>
    <ligand>
        <name>Mg(2+)</name>
        <dbReference type="ChEBI" id="CHEBI:18420"/>
    </ligand>
</feature>
<dbReference type="NCBIfam" id="TIGR02244">
    <property type="entry name" value="HAD-IG-Ncltidse"/>
    <property type="match status" value="1"/>
</dbReference>
<sequence>MDRRLTGLLGHIRSAGRFHRPSGLQRPVSFGPASRATWVPDGPAAPARRALSSAIELSYLTQYYRAKFEQERSQVHRRPVQREDNLQAVSQLIDAHVRPDEVFANNEILLNRVSVYGFDYDYTLANYTAMLPVTIYTMLRDMLINKLGYPLGMRSLQYDPTFAIRGLHYDFETGWLFKLDAYHNIQVDGVHYGRETIRRPETVLDRHRGKHVAPDYIRNNLHHLNDLFSLPEACLLADVVQYFMDHHIPFHPRCLADDVRGMAQVLHGHGGVGPGPLHQRIMERIEDYLAPNPRIVHYLERLRGSGKKTFLLTNSSFEFVDKGLTVVTGMDRWIDLFDVVIVSAGKPGFYNSKRPFRRLETRFSRHGSAAAWSYVDELKPGEVYQGGNLALFSRFTGWSGHRVMYIGDHVFSDLRDPTLQQGWKTGAIIEELTREIEIQKTEEYRRIRLWMVRLEQLLGQAQSAIMRLDHDNDQYRGYQAMLESWRDERRQVRRESMVPFNRQFGSVFRAHQNPSYFAHKVISFADVYTSDLENLGNYPLDYVFYPERTYLPHERIE</sequence>
<comment type="similarity">
    <text evidence="1">Belongs to the 5'(3')-deoxyribonucleotidase family.</text>
</comment>